<organism evidence="7 8">
    <name type="scientific">Homarus americanus</name>
    <name type="common">American lobster</name>
    <dbReference type="NCBI Taxonomy" id="6706"/>
    <lineage>
        <taxon>Eukaryota</taxon>
        <taxon>Metazoa</taxon>
        <taxon>Ecdysozoa</taxon>
        <taxon>Arthropoda</taxon>
        <taxon>Crustacea</taxon>
        <taxon>Multicrustacea</taxon>
        <taxon>Malacostraca</taxon>
        <taxon>Eumalacostraca</taxon>
        <taxon>Eucarida</taxon>
        <taxon>Decapoda</taxon>
        <taxon>Pleocyemata</taxon>
        <taxon>Astacidea</taxon>
        <taxon>Nephropoidea</taxon>
        <taxon>Nephropidae</taxon>
        <taxon>Homarus</taxon>
    </lineage>
</organism>
<dbReference type="SUPFAM" id="SSF159042">
    <property type="entry name" value="Plus3-like"/>
    <property type="match status" value="1"/>
</dbReference>
<dbReference type="GO" id="GO:0003677">
    <property type="term" value="F:DNA binding"/>
    <property type="evidence" value="ECO:0007669"/>
    <property type="project" value="InterPro"/>
</dbReference>
<dbReference type="Pfam" id="PF03126">
    <property type="entry name" value="Plus-3"/>
    <property type="match status" value="1"/>
</dbReference>
<keyword evidence="2" id="KW-0805">Transcription regulation</keyword>
<evidence type="ECO:0000313" key="8">
    <source>
        <dbReference type="Proteomes" id="UP000747542"/>
    </source>
</evidence>
<dbReference type="AlphaFoldDB" id="A0A8J5T8U0"/>
<evidence type="ECO:0000256" key="3">
    <source>
        <dbReference type="ARBA" id="ARBA00023163"/>
    </source>
</evidence>
<comment type="subcellular location">
    <subcellularLocation>
        <location evidence="1">Nucleus</location>
    </subcellularLocation>
</comment>
<feature type="compositionally biased region" description="Basic and acidic residues" evidence="5">
    <location>
        <begin position="142"/>
        <end position="156"/>
    </location>
</feature>
<feature type="compositionally biased region" description="Polar residues" evidence="5">
    <location>
        <begin position="530"/>
        <end position="541"/>
    </location>
</feature>
<feature type="compositionally biased region" description="Basic and acidic residues" evidence="5">
    <location>
        <begin position="193"/>
        <end position="207"/>
    </location>
</feature>
<keyword evidence="3" id="KW-0804">Transcription</keyword>
<proteinExistence type="predicted"/>
<comment type="caution">
    <text evidence="7">The sequence shown here is derived from an EMBL/GenBank/DDBJ whole genome shotgun (WGS) entry which is preliminary data.</text>
</comment>
<dbReference type="EMBL" id="JAHLQT010007950">
    <property type="protein sequence ID" value="KAG7174089.1"/>
    <property type="molecule type" value="Genomic_DNA"/>
</dbReference>
<dbReference type="GO" id="GO:1990269">
    <property type="term" value="F:RNA polymerase II C-terminal domain phosphoserine binding"/>
    <property type="evidence" value="ECO:0007669"/>
    <property type="project" value="TreeGrafter"/>
</dbReference>
<evidence type="ECO:0000256" key="4">
    <source>
        <dbReference type="ARBA" id="ARBA00023242"/>
    </source>
</evidence>
<feature type="compositionally biased region" description="Basic and acidic residues" evidence="5">
    <location>
        <begin position="91"/>
        <end position="101"/>
    </location>
</feature>
<dbReference type="SMART" id="SM00719">
    <property type="entry name" value="Plus3"/>
    <property type="match status" value="1"/>
</dbReference>
<dbReference type="InterPro" id="IPR036128">
    <property type="entry name" value="Plus3-like_sf"/>
</dbReference>
<feature type="compositionally biased region" description="Low complexity" evidence="5">
    <location>
        <begin position="107"/>
        <end position="123"/>
    </location>
</feature>
<name>A0A8J5T8U0_HOMAM</name>
<keyword evidence="8" id="KW-1185">Reference proteome</keyword>
<gene>
    <name evidence="7" type="primary">Rtf1-L</name>
    <name evidence="7" type="ORF">Hamer_G017817</name>
</gene>
<feature type="region of interest" description="Disordered" evidence="5">
    <location>
        <begin position="464"/>
        <end position="501"/>
    </location>
</feature>
<dbReference type="Proteomes" id="UP000747542">
    <property type="component" value="Unassembled WGS sequence"/>
</dbReference>
<feature type="non-terminal residue" evidence="7">
    <location>
        <position position="1"/>
    </location>
</feature>
<keyword evidence="4" id="KW-0539">Nucleus</keyword>
<accession>A0A8J5T8U0</accession>
<evidence type="ECO:0000256" key="2">
    <source>
        <dbReference type="ARBA" id="ARBA00023015"/>
    </source>
</evidence>
<dbReference type="InterPro" id="IPR004343">
    <property type="entry name" value="Plus-3_dom"/>
</dbReference>
<evidence type="ECO:0000259" key="6">
    <source>
        <dbReference type="PROSITE" id="PS51360"/>
    </source>
</evidence>
<dbReference type="PANTHER" id="PTHR13115:SF8">
    <property type="entry name" value="RNA POLYMERASE-ASSOCIATED PROTEIN RTF1 HOMOLOG"/>
    <property type="match status" value="1"/>
</dbReference>
<feature type="domain" description="Plus3" evidence="6">
    <location>
        <begin position="208"/>
        <end position="323"/>
    </location>
</feature>
<reference evidence="7" key="1">
    <citation type="journal article" date="2021" name="Sci. Adv.">
        <title>The American lobster genome reveals insights on longevity, neural, and immune adaptations.</title>
        <authorList>
            <person name="Polinski J.M."/>
            <person name="Zimin A.V."/>
            <person name="Clark K.F."/>
            <person name="Kohn A.B."/>
            <person name="Sadowski N."/>
            <person name="Timp W."/>
            <person name="Ptitsyn A."/>
            <person name="Khanna P."/>
            <person name="Romanova D.Y."/>
            <person name="Williams P."/>
            <person name="Greenwood S.J."/>
            <person name="Moroz L.L."/>
            <person name="Walt D.R."/>
            <person name="Bodnar A.G."/>
        </authorList>
    </citation>
    <scope>NUCLEOTIDE SEQUENCE</scope>
    <source>
        <strain evidence="7">GMGI-L3</strain>
    </source>
</reference>
<feature type="compositionally biased region" description="Basic and acidic residues" evidence="5">
    <location>
        <begin position="8"/>
        <end position="63"/>
    </location>
</feature>
<sequence length="560" mass="63388">EKKQPVLTDRKKTLEERAGRNDKFAALKAKRENKFLKEEERQKKEKEAEDRRRRKEEKERSVDSDSNADEGKSKHKLKASDVFSSDDSGSESEKSIKSDKSTKRRSSSSSSSASSDSDSDSGSPCGGEPAKPSIGGAATKLPSKELDTKVAKRVEQKILPSSSSSSPSSSSSSSSFSDSSDSDVAPKNNKFGRSKDSYRSRDERPKNVTCKEDLEKIRLSRHKMERFVHLPIFSKAIIGCFVRIGIGNFEGRPVYRVAEITEVCETAKIYQLGNTRTNKGLRLNVFSDSEYNKWVEDCAAHGTDLPSMEHVEQKQKDVQDLLYYQFSSEDIDKIVEEKARFNHNPTNFAVAKTLLMKEKDMAQQKGDDETVEKLNEKIADLDEKANSLDKRRTQTIAAISYINERNRKNNVEKAEKAIMAEIEAKKGLKVEDPFTRRSTRPTMVTKTREPEIQSSEMLIRMEMERKRRMDDDKKKREEEVSKKKQDEEKKKDEERKRVQAEDLFAAHDFDVKIDLDVSMPASAPVGPRQTLGNATNGSSIGSAPKRSLNLEEYKKKKGLI</sequence>
<evidence type="ECO:0000313" key="7">
    <source>
        <dbReference type="EMBL" id="KAG7174089.1"/>
    </source>
</evidence>
<feature type="compositionally biased region" description="Low complexity" evidence="5">
    <location>
        <begin position="161"/>
        <end position="183"/>
    </location>
</feature>
<dbReference type="PROSITE" id="PS51360">
    <property type="entry name" value="PLUS3"/>
    <property type="match status" value="1"/>
</dbReference>
<evidence type="ECO:0000256" key="1">
    <source>
        <dbReference type="ARBA" id="ARBA00004123"/>
    </source>
</evidence>
<feature type="region of interest" description="Disordered" evidence="5">
    <location>
        <begin position="1"/>
        <end position="207"/>
    </location>
</feature>
<dbReference type="PANTHER" id="PTHR13115">
    <property type="entry name" value="RNA POLYMERASE-ASSOCIATED PROTEIN RTF1 HOMOLOG"/>
    <property type="match status" value="1"/>
</dbReference>
<protein>
    <submittedName>
        <fullName evidence="7">RNA polymerase-associated protein Rtf1-like</fullName>
    </submittedName>
</protein>
<evidence type="ECO:0000256" key="5">
    <source>
        <dbReference type="SAM" id="MobiDB-lite"/>
    </source>
</evidence>
<dbReference type="GO" id="GO:0016593">
    <property type="term" value="C:Cdc73/Paf1 complex"/>
    <property type="evidence" value="ECO:0007669"/>
    <property type="project" value="TreeGrafter"/>
</dbReference>
<dbReference type="Gene3D" id="3.90.70.200">
    <property type="entry name" value="Plus-3 domain"/>
    <property type="match status" value="1"/>
</dbReference>
<feature type="region of interest" description="Disordered" evidence="5">
    <location>
        <begin position="519"/>
        <end position="560"/>
    </location>
</feature>